<protein>
    <submittedName>
        <fullName evidence="9">Iduronate-2-sulfatase</fullName>
    </submittedName>
</protein>
<evidence type="ECO:0000256" key="7">
    <source>
        <dbReference type="SAM" id="SignalP"/>
    </source>
</evidence>
<dbReference type="InterPro" id="IPR000917">
    <property type="entry name" value="Sulfatase_N"/>
</dbReference>
<dbReference type="InterPro" id="IPR035874">
    <property type="entry name" value="IDS"/>
</dbReference>
<accession>A0AAT9FGH2</accession>
<keyword evidence="3" id="KW-0479">Metal-binding</keyword>
<dbReference type="GO" id="GO:0005737">
    <property type="term" value="C:cytoplasm"/>
    <property type="evidence" value="ECO:0007669"/>
    <property type="project" value="TreeGrafter"/>
</dbReference>
<dbReference type="Pfam" id="PF00884">
    <property type="entry name" value="Sulfatase"/>
    <property type="match status" value="1"/>
</dbReference>
<evidence type="ECO:0000256" key="6">
    <source>
        <dbReference type="ARBA" id="ARBA00022837"/>
    </source>
</evidence>
<dbReference type="EMBL" id="AP026866">
    <property type="protein sequence ID" value="BDS05075.1"/>
    <property type="molecule type" value="Genomic_DNA"/>
</dbReference>
<dbReference type="PROSITE" id="PS00523">
    <property type="entry name" value="SULFATASE_1"/>
    <property type="match status" value="1"/>
</dbReference>
<gene>
    <name evidence="9" type="primary">betC_1</name>
    <name evidence="9" type="ORF">NT6N_01150</name>
</gene>
<feature type="chain" id="PRO_5043479267" evidence="7">
    <location>
        <begin position="22"/>
        <end position="525"/>
    </location>
</feature>
<dbReference type="PANTHER" id="PTHR45953">
    <property type="entry name" value="IDURONATE 2-SULFATASE"/>
    <property type="match status" value="1"/>
</dbReference>
<organism evidence="9">
    <name type="scientific">Oceaniferula spumae</name>
    <dbReference type="NCBI Taxonomy" id="2979115"/>
    <lineage>
        <taxon>Bacteria</taxon>
        <taxon>Pseudomonadati</taxon>
        <taxon>Verrucomicrobiota</taxon>
        <taxon>Verrucomicrobiia</taxon>
        <taxon>Verrucomicrobiales</taxon>
        <taxon>Verrucomicrobiaceae</taxon>
        <taxon>Oceaniferula</taxon>
    </lineage>
</organism>
<dbReference type="SUPFAM" id="SSF53649">
    <property type="entry name" value="Alkaline phosphatase-like"/>
    <property type="match status" value="1"/>
</dbReference>
<evidence type="ECO:0000256" key="3">
    <source>
        <dbReference type="ARBA" id="ARBA00022723"/>
    </source>
</evidence>
<dbReference type="InterPro" id="IPR024607">
    <property type="entry name" value="Sulfatase_CS"/>
</dbReference>
<keyword evidence="6" id="KW-0106">Calcium</keyword>
<evidence type="ECO:0000313" key="9">
    <source>
        <dbReference type="EMBL" id="BDS05075.1"/>
    </source>
</evidence>
<evidence type="ECO:0000256" key="4">
    <source>
        <dbReference type="ARBA" id="ARBA00022729"/>
    </source>
</evidence>
<comment type="cofactor">
    <cofactor evidence="1">
        <name>Ca(2+)</name>
        <dbReference type="ChEBI" id="CHEBI:29108"/>
    </cofactor>
</comment>
<dbReference type="AlphaFoldDB" id="A0AAT9FGH2"/>
<reference evidence="9" key="1">
    <citation type="submission" date="2024-07" db="EMBL/GenBank/DDBJ databases">
        <title>Complete genome sequence of Verrucomicrobiaceae bacterium NT6N.</title>
        <authorList>
            <person name="Huang C."/>
            <person name="Takami H."/>
            <person name="Hamasaki K."/>
        </authorList>
    </citation>
    <scope>NUCLEOTIDE SEQUENCE</scope>
    <source>
        <strain evidence="9">NT6N</strain>
    </source>
</reference>
<dbReference type="PANTHER" id="PTHR45953:SF1">
    <property type="entry name" value="IDURONATE 2-SULFATASE"/>
    <property type="match status" value="1"/>
</dbReference>
<dbReference type="Gene3D" id="3.40.720.10">
    <property type="entry name" value="Alkaline Phosphatase, subunit A"/>
    <property type="match status" value="1"/>
</dbReference>
<dbReference type="CDD" id="cd16030">
    <property type="entry name" value="iduronate-2-sulfatase"/>
    <property type="match status" value="1"/>
</dbReference>
<proteinExistence type="inferred from homology"/>
<comment type="similarity">
    <text evidence="2">Belongs to the sulfatase family.</text>
</comment>
<feature type="domain" description="Sulfatase N-terminal" evidence="8">
    <location>
        <begin position="25"/>
        <end position="400"/>
    </location>
</feature>
<keyword evidence="5" id="KW-0378">Hydrolase</keyword>
<dbReference type="GO" id="GO:0004423">
    <property type="term" value="F:iduronate-2-sulfatase activity"/>
    <property type="evidence" value="ECO:0007669"/>
    <property type="project" value="InterPro"/>
</dbReference>
<feature type="signal peptide" evidence="7">
    <location>
        <begin position="1"/>
        <end position="21"/>
    </location>
</feature>
<dbReference type="InterPro" id="IPR017850">
    <property type="entry name" value="Alkaline_phosphatase_core_sf"/>
</dbReference>
<dbReference type="KEGG" id="osu:NT6N_01150"/>
<evidence type="ECO:0000256" key="5">
    <source>
        <dbReference type="ARBA" id="ARBA00022801"/>
    </source>
</evidence>
<evidence type="ECO:0000256" key="2">
    <source>
        <dbReference type="ARBA" id="ARBA00008779"/>
    </source>
</evidence>
<dbReference type="GO" id="GO:0046872">
    <property type="term" value="F:metal ion binding"/>
    <property type="evidence" value="ECO:0007669"/>
    <property type="project" value="UniProtKB-KW"/>
</dbReference>
<evidence type="ECO:0000256" key="1">
    <source>
        <dbReference type="ARBA" id="ARBA00001913"/>
    </source>
</evidence>
<keyword evidence="4 7" id="KW-0732">Signal</keyword>
<evidence type="ECO:0000259" key="8">
    <source>
        <dbReference type="Pfam" id="PF00884"/>
    </source>
</evidence>
<sequence length="525" mass="58464">MIKKWIPLAVFAGLAIGTSMAAEKPNVLFIAVDDLKPDLGNYGNTLVKTPNFDRLAAMGVTFTNSHCNQAVCGPSRASLMTGLRPDRTRVHDLKTVCREVSPWITTIPEHFKNNGYVSVGTGKIYDPRCVDKKSDEPSWSRPFRLYNLDYNDQFPEPVAAAYQGAAFHQALKEMTAEGKKGYGPIYKGLVKRDLHPAVESVDVPDDAYTDGAIRKQGVKYLRELGGQGGKEKPFFVAVGFKKPHLPFVAPKKYWDMYNREDMPLAEFKKHAENSPDFAYHNFPELRSYSGIPAEGPLSDAQSRELIHGYYACISYIDAQIGMLLDELEQRDLMKNTIIVVWGDHGWHLGDHGLWAKHTNYEQSTRAPLMFAGPGIQKGKSSAAPTEFVDIFPTLCDLAGIPQLENLDGQSAKPILDGSKEQVDDYAVSQFGRGKAMGYAFRDKQYRYIVWVNGDKASDGTTTPAAELGDKVKAEELYDYKADPLETKNIIKDPEQAERVKALRATADNFLKQQHSRIAKQTASAK</sequence>
<name>A0AAT9FGH2_9BACT</name>